<evidence type="ECO:0000313" key="3">
    <source>
        <dbReference type="Proteomes" id="UP000680815"/>
    </source>
</evidence>
<dbReference type="Gene3D" id="1.10.3480.10">
    <property type="entry name" value="TorD-like"/>
    <property type="match status" value="1"/>
</dbReference>
<dbReference type="Pfam" id="PF02613">
    <property type="entry name" value="Nitrate_red_del"/>
    <property type="match status" value="1"/>
</dbReference>
<dbReference type="PANTHER" id="PTHR34227:SF1">
    <property type="entry name" value="DIMETHYL SULFOXIDE REDUCTASE CHAPERONE-RELATED"/>
    <property type="match status" value="1"/>
</dbReference>
<accession>A0ABS4AQM6</accession>
<dbReference type="Proteomes" id="UP000680815">
    <property type="component" value="Unassembled WGS sequence"/>
</dbReference>
<comment type="caution">
    <text evidence="2">The sequence shown here is derived from an EMBL/GenBank/DDBJ whole genome shotgun (WGS) entry which is preliminary data.</text>
</comment>
<evidence type="ECO:0000256" key="1">
    <source>
        <dbReference type="ARBA" id="ARBA00023186"/>
    </source>
</evidence>
<keyword evidence="1" id="KW-0143">Chaperone</keyword>
<dbReference type="SUPFAM" id="SSF89155">
    <property type="entry name" value="TorD-like"/>
    <property type="match status" value="1"/>
</dbReference>
<name>A0ABS4AQM6_9PROT</name>
<sequence length="200" mass="21414">MSGMGSGEHVEDTLTIERARLFALLGRLLVAAPDSSLLLALGGLRGDRTPLGEAYGALAKAALVADPVSAEREFHDLFIGLGRGELLPFASYYLTGFLHERPLAELRGDLARLGLERAEGIVEPEDHIGSECEVYAGLLSGSFEGGPAAAEAFFEKHLRPWAGRFFADLEKAEAARFYRVVGHLGRVAVEIEQAAQGLPA</sequence>
<dbReference type="InterPro" id="IPR050289">
    <property type="entry name" value="TorD/DmsD_chaperones"/>
</dbReference>
<keyword evidence="3" id="KW-1185">Reference proteome</keyword>
<gene>
    <name evidence="2" type="ORF">J5Y09_06570</name>
</gene>
<evidence type="ECO:0000313" key="2">
    <source>
        <dbReference type="EMBL" id="MBP0463567.1"/>
    </source>
</evidence>
<reference evidence="2 3" key="1">
    <citation type="submission" date="2021-03" db="EMBL/GenBank/DDBJ databases">
        <authorList>
            <person name="So Y."/>
        </authorList>
    </citation>
    <scope>NUCLEOTIDE SEQUENCE [LARGE SCALE GENOMIC DNA]</scope>
    <source>
        <strain evidence="2 3">PWR1</strain>
    </source>
</reference>
<dbReference type="PANTHER" id="PTHR34227">
    <property type="entry name" value="CHAPERONE PROTEIN YCDY"/>
    <property type="match status" value="1"/>
</dbReference>
<protein>
    <submittedName>
        <fullName evidence="2">Molecular chaperone TorD family protein</fullName>
    </submittedName>
</protein>
<dbReference type="InterPro" id="IPR036411">
    <property type="entry name" value="TorD-like_sf"/>
</dbReference>
<proteinExistence type="predicted"/>
<dbReference type="InterPro" id="IPR020945">
    <property type="entry name" value="DMSO/NO3_reduct_chaperone"/>
</dbReference>
<dbReference type="EMBL" id="JAGIYZ010000004">
    <property type="protein sequence ID" value="MBP0463567.1"/>
    <property type="molecule type" value="Genomic_DNA"/>
</dbReference>
<dbReference type="RefSeq" id="WP_209350953.1">
    <property type="nucleotide sequence ID" value="NZ_JAGIYZ010000004.1"/>
</dbReference>
<organism evidence="2 3">
    <name type="scientific">Roseomonas nitratireducens</name>
    <dbReference type="NCBI Taxonomy" id="2820810"/>
    <lineage>
        <taxon>Bacteria</taxon>
        <taxon>Pseudomonadati</taxon>
        <taxon>Pseudomonadota</taxon>
        <taxon>Alphaproteobacteria</taxon>
        <taxon>Acetobacterales</taxon>
        <taxon>Roseomonadaceae</taxon>
        <taxon>Roseomonas</taxon>
    </lineage>
</organism>